<dbReference type="STRING" id="5514.A0A395S1Q1"/>
<dbReference type="EMBL" id="PXOF01000094">
    <property type="protein sequence ID" value="RGP66264.1"/>
    <property type="molecule type" value="Genomic_DNA"/>
</dbReference>
<keyword evidence="2" id="KW-1185">Reference proteome</keyword>
<dbReference type="AlphaFoldDB" id="A0A395S1Q1"/>
<evidence type="ECO:0000313" key="2">
    <source>
        <dbReference type="Proteomes" id="UP000266152"/>
    </source>
</evidence>
<organism evidence="1 2">
    <name type="scientific">Fusarium sporotrichioides</name>
    <dbReference type="NCBI Taxonomy" id="5514"/>
    <lineage>
        <taxon>Eukaryota</taxon>
        <taxon>Fungi</taxon>
        <taxon>Dikarya</taxon>
        <taxon>Ascomycota</taxon>
        <taxon>Pezizomycotina</taxon>
        <taxon>Sordariomycetes</taxon>
        <taxon>Hypocreomycetidae</taxon>
        <taxon>Hypocreales</taxon>
        <taxon>Nectriaceae</taxon>
        <taxon>Fusarium</taxon>
    </lineage>
</organism>
<sequence>MSTSENPAGPSLQKNDKITESREVYAQADADKLWKCALTILDSGSQEQQQSIINDLGGFHSLLHAWAVFVPKISSFSDNTQLLCVEKFLRVLTHPLLADKHVMHVRFCGQNGGKGFVLLYNMCQKLLTVSEESDRTTGEQLQGMVDIVLKTLLQLLIKFGLARSFERMPQLLRNLDDLVDSVAIEAPAKDVESFRTRLNTIKRFVDSIVDRGGVTA</sequence>
<proteinExistence type="predicted"/>
<name>A0A395S1Q1_FUSSP</name>
<protein>
    <submittedName>
        <fullName evidence="1">Nfx1-type zinc finger-containing 1</fullName>
    </submittedName>
</protein>
<accession>A0A395S1Q1</accession>
<comment type="caution">
    <text evidence="1">The sequence shown here is derived from an EMBL/GenBank/DDBJ whole genome shotgun (WGS) entry which is preliminary data.</text>
</comment>
<evidence type="ECO:0000313" key="1">
    <source>
        <dbReference type="EMBL" id="RGP66264.1"/>
    </source>
</evidence>
<gene>
    <name evidence="1" type="ORF">FSPOR_6641</name>
</gene>
<reference evidence="1 2" key="1">
    <citation type="journal article" date="2018" name="PLoS Pathog.">
        <title>Evolution of structural diversity of trichothecenes, a family of toxins produced by plant pathogenic and entomopathogenic fungi.</title>
        <authorList>
            <person name="Proctor R.H."/>
            <person name="McCormick S.P."/>
            <person name="Kim H.S."/>
            <person name="Cardoza R.E."/>
            <person name="Stanley A.M."/>
            <person name="Lindo L."/>
            <person name="Kelly A."/>
            <person name="Brown D.W."/>
            <person name="Lee T."/>
            <person name="Vaughan M.M."/>
            <person name="Alexander N.J."/>
            <person name="Busman M."/>
            <person name="Gutierrez S."/>
        </authorList>
    </citation>
    <scope>NUCLEOTIDE SEQUENCE [LARGE SCALE GENOMIC DNA]</scope>
    <source>
        <strain evidence="1 2">NRRL 3299</strain>
    </source>
</reference>
<dbReference type="Proteomes" id="UP000266152">
    <property type="component" value="Unassembled WGS sequence"/>
</dbReference>